<organism evidence="1 2">
    <name type="scientific">Cyclocybe aegerita</name>
    <name type="common">Black poplar mushroom</name>
    <name type="synonym">Agrocybe aegerita</name>
    <dbReference type="NCBI Taxonomy" id="1973307"/>
    <lineage>
        <taxon>Eukaryota</taxon>
        <taxon>Fungi</taxon>
        <taxon>Dikarya</taxon>
        <taxon>Basidiomycota</taxon>
        <taxon>Agaricomycotina</taxon>
        <taxon>Agaricomycetes</taxon>
        <taxon>Agaricomycetidae</taxon>
        <taxon>Agaricales</taxon>
        <taxon>Agaricineae</taxon>
        <taxon>Bolbitiaceae</taxon>
        <taxon>Cyclocybe</taxon>
    </lineage>
</organism>
<dbReference type="OrthoDB" id="3184970at2759"/>
<reference evidence="1 2" key="1">
    <citation type="submission" date="2020-01" db="EMBL/GenBank/DDBJ databases">
        <authorList>
            <person name="Gupta K D."/>
        </authorList>
    </citation>
    <scope>NUCLEOTIDE SEQUENCE [LARGE SCALE GENOMIC DNA]</scope>
</reference>
<accession>A0A8S0XZ38</accession>
<evidence type="ECO:0000313" key="2">
    <source>
        <dbReference type="Proteomes" id="UP000467700"/>
    </source>
</evidence>
<dbReference type="InterPro" id="IPR011333">
    <property type="entry name" value="SKP1/BTB/POZ_sf"/>
</dbReference>
<dbReference type="SUPFAM" id="SSF54695">
    <property type="entry name" value="POZ domain"/>
    <property type="match status" value="1"/>
</dbReference>
<dbReference type="AlphaFoldDB" id="A0A8S0XZ38"/>
<proteinExistence type="predicted"/>
<protein>
    <recommendedName>
        <fullName evidence="3">BTB domain-containing protein</fullName>
    </recommendedName>
</protein>
<comment type="caution">
    <text evidence="1">The sequence shown here is derived from an EMBL/GenBank/DDBJ whole genome shotgun (WGS) entry which is preliminary data.</text>
</comment>
<gene>
    <name evidence="1" type="ORF">AAE3_LOCUS11509</name>
</gene>
<sequence length="297" mass="33436">MALLLTMGSLSVADPDDISTTSSPTAHSSLSDHDQFNARDADVIFQSSDGVRFHLHRTNLGVITGAFPGAELDTRDEVVHLAEPARVLEILFQYVYPKRHPDLENLDFQLLAELAEAVEKYEVFPAMNTCVTRLRHYTPQHPLETLVHGIKHDYPKLIDTAAPHLIMSPLVAICEKLPLVCIVPWLRFYSYTREAIFGAARSFIDRKGRYSSCHAGDDEICNQCRSCVLAWIADLEKIESREALQAALMKYQDYPRFEYCSKCSYACMHMPGVAKMCEEALTAIRSFSSFLTGERLA</sequence>
<name>A0A8S0XZ38_CYCAE</name>
<dbReference type="Gene3D" id="3.30.710.10">
    <property type="entry name" value="Potassium Channel Kv1.1, Chain A"/>
    <property type="match status" value="1"/>
</dbReference>
<evidence type="ECO:0008006" key="3">
    <source>
        <dbReference type="Google" id="ProtNLM"/>
    </source>
</evidence>
<dbReference type="Proteomes" id="UP000467700">
    <property type="component" value="Unassembled WGS sequence"/>
</dbReference>
<dbReference type="EMBL" id="CACVBS010000076">
    <property type="protein sequence ID" value="CAA7269261.1"/>
    <property type="molecule type" value="Genomic_DNA"/>
</dbReference>
<keyword evidence="2" id="KW-1185">Reference proteome</keyword>
<evidence type="ECO:0000313" key="1">
    <source>
        <dbReference type="EMBL" id="CAA7269261.1"/>
    </source>
</evidence>